<gene>
    <name evidence="1" type="ORF">IRJ18_08290</name>
</gene>
<reference evidence="1 2" key="1">
    <citation type="submission" date="2020-10" db="EMBL/GenBank/DDBJ databases">
        <title>Mucilaginibacter mali sp. nov., isolated from rhizosphere soil of apple orchard.</title>
        <authorList>
            <person name="Lee J.-S."/>
            <person name="Kim H.S."/>
            <person name="Kim J.-S."/>
        </authorList>
    </citation>
    <scope>NUCLEOTIDE SEQUENCE [LARGE SCALE GENOMIC DNA]</scope>
    <source>
        <strain evidence="1 2">KCTC 23157</strain>
    </source>
</reference>
<evidence type="ECO:0008006" key="3">
    <source>
        <dbReference type="Google" id="ProtNLM"/>
    </source>
</evidence>
<dbReference type="Proteomes" id="UP000632774">
    <property type="component" value="Unassembled WGS sequence"/>
</dbReference>
<name>A0ABR9XH17_9SPHI</name>
<dbReference type="SUPFAM" id="SSF81301">
    <property type="entry name" value="Nucleotidyltransferase"/>
    <property type="match status" value="1"/>
</dbReference>
<proteinExistence type="predicted"/>
<accession>A0ABR9XH17</accession>
<comment type="caution">
    <text evidence="1">The sequence shown here is derived from an EMBL/GenBank/DDBJ whole genome shotgun (WGS) entry which is preliminary data.</text>
</comment>
<dbReference type="InterPro" id="IPR043519">
    <property type="entry name" value="NT_sf"/>
</dbReference>
<protein>
    <recommendedName>
        <fullName evidence="3">Nucleotidyltransferase-like protein</fullName>
    </recommendedName>
</protein>
<dbReference type="RefSeq" id="WP_194105720.1">
    <property type="nucleotide sequence ID" value="NZ_JADFFM010000001.1"/>
</dbReference>
<dbReference type="Gene3D" id="3.30.460.10">
    <property type="entry name" value="Beta Polymerase, domain 2"/>
    <property type="match status" value="1"/>
</dbReference>
<sequence length="306" mass="35805">MTEINKNILATLAYFDMFNYPLTRVEIFLFLQQKYRQQDFDVALQYLVVSQAIYKFDNFYTLKNDHGLVDRRIMGNRKAAELMKTARRVSELLIRFPYVRGIAISGSLSKNYADDKSDIDLFIITAKNRLWIARTIMHAFKKLTFLINKQHYFCMNYYVDEQQMQITEKNIYTATEVVTLIPLQGDAIFDQFFAANAWTQEYLPNNYLRLSSAQSVKNNALKNAVESLFNNHVGDFFDRILMKITGSRWSKKTIEKRLNAHGIVLSMSAEKHCAKPHPVEFQKKLVGRYNDKIACLFQNRESSMVY</sequence>
<organism evidence="1 2">
    <name type="scientific">Mucilaginibacter boryungensis</name>
    <dbReference type="NCBI Taxonomy" id="768480"/>
    <lineage>
        <taxon>Bacteria</taxon>
        <taxon>Pseudomonadati</taxon>
        <taxon>Bacteroidota</taxon>
        <taxon>Sphingobacteriia</taxon>
        <taxon>Sphingobacteriales</taxon>
        <taxon>Sphingobacteriaceae</taxon>
        <taxon>Mucilaginibacter</taxon>
    </lineage>
</organism>
<keyword evidence="2" id="KW-1185">Reference proteome</keyword>
<evidence type="ECO:0000313" key="2">
    <source>
        <dbReference type="Proteomes" id="UP000632774"/>
    </source>
</evidence>
<evidence type="ECO:0000313" key="1">
    <source>
        <dbReference type="EMBL" id="MBE9666355.1"/>
    </source>
</evidence>
<dbReference type="EMBL" id="JADFFM010000001">
    <property type="protein sequence ID" value="MBE9666355.1"/>
    <property type="molecule type" value="Genomic_DNA"/>
</dbReference>